<organism evidence="3">
    <name type="scientific">Aphanomyces astaci</name>
    <name type="common">Crayfish plague agent</name>
    <dbReference type="NCBI Taxonomy" id="112090"/>
    <lineage>
        <taxon>Eukaryota</taxon>
        <taxon>Sar</taxon>
        <taxon>Stramenopiles</taxon>
        <taxon>Oomycota</taxon>
        <taxon>Saprolegniomycetes</taxon>
        <taxon>Saprolegniales</taxon>
        <taxon>Verrucalvaceae</taxon>
        <taxon>Aphanomyces</taxon>
    </lineage>
</organism>
<evidence type="ECO:0000313" key="3">
    <source>
        <dbReference type="EMBL" id="ETV66742.1"/>
    </source>
</evidence>
<reference evidence="3" key="1">
    <citation type="submission" date="2013-12" db="EMBL/GenBank/DDBJ databases">
        <title>The Genome Sequence of Aphanomyces astaci APO3.</title>
        <authorList>
            <consortium name="The Broad Institute Genomics Platform"/>
            <person name="Russ C."/>
            <person name="Tyler B."/>
            <person name="van West P."/>
            <person name="Dieguez-Uribeondo J."/>
            <person name="Young S.K."/>
            <person name="Zeng Q."/>
            <person name="Gargeya S."/>
            <person name="Fitzgerald M."/>
            <person name="Abouelleil A."/>
            <person name="Alvarado L."/>
            <person name="Chapman S.B."/>
            <person name="Gainer-Dewar J."/>
            <person name="Goldberg J."/>
            <person name="Griggs A."/>
            <person name="Gujja S."/>
            <person name="Hansen M."/>
            <person name="Howarth C."/>
            <person name="Imamovic A."/>
            <person name="Ireland A."/>
            <person name="Larimer J."/>
            <person name="McCowan C."/>
            <person name="Murphy C."/>
            <person name="Pearson M."/>
            <person name="Poon T.W."/>
            <person name="Priest M."/>
            <person name="Roberts A."/>
            <person name="Saif S."/>
            <person name="Shea T."/>
            <person name="Sykes S."/>
            <person name="Wortman J."/>
            <person name="Nusbaum C."/>
            <person name="Birren B."/>
        </authorList>
    </citation>
    <scope>NUCLEOTIDE SEQUENCE [LARGE SCALE GENOMIC DNA]</scope>
    <source>
        <strain evidence="3">APO3</strain>
    </source>
</reference>
<dbReference type="VEuPathDB" id="FungiDB:H257_16835"/>
<evidence type="ECO:0000256" key="1">
    <source>
        <dbReference type="SAM" id="MobiDB-lite"/>
    </source>
</evidence>
<evidence type="ECO:0000256" key="2">
    <source>
        <dbReference type="SAM" id="Phobius"/>
    </source>
</evidence>
<feature type="region of interest" description="Disordered" evidence="1">
    <location>
        <begin position="76"/>
        <end position="99"/>
    </location>
</feature>
<sequence>MFNLATKPTPRAMARQLNLPETPHLPDESMPTPTYEQPGDRAFQNYKRIVFSIASMAVVGTVAALALYNPNASTSNASVGASALGRPDLSNEAPPQHPELPAELDRLARQNAATTTVPYLRAGAPDATAVGVPYLVGSAGTWEDKPTLQGAALEREVEQLLQAKSNAKSVDTLNGPPSHVKLLELQQAKKQSHDSIAVPYLVISADSYDDTHAVFAKELELLKAKHNVKGLHEGQPAKDKLLHLLLAKKQHNDGAADVVDIAQVDQDGAVVVPYLWENSDDQVPLTILGDKSVATAQSVKEKLVKVKVNNAKASVGSQQRRNGLELLNADVVAKLSGDEVFDEGTHDRLEKLLVLLDARNKDQAKYKETALYKAAEKGQVAVVRQLLEHPDINVNLPNDEATRL</sequence>
<dbReference type="RefSeq" id="XP_009843718.1">
    <property type="nucleotide sequence ID" value="XM_009845416.1"/>
</dbReference>
<keyword evidence="2" id="KW-1133">Transmembrane helix</keyword>
<gene>
    <name evidence="3" type="ORF">H257_16835</name>
</gene>
<dbReference type="InterPro" id="IPR036770">
    <property type="entry name" value="Ankyrin_rpt-contain_sf"/>
</dbReference>
<proteinExistence type="predicted"/>
<protein>
    <submittedName>
        <fullName evidence="3">Uncharacterized protein</fullName>
    </submittedName>
</protein>
<feature type="transmembrane region" description="Helical" evidence="2">
    <location>
        <begin position="49"/>
        <end position="68"/>
    </location>
</feature>
<keyword evidence="2" id="KW-0472">Membrane</keyword>
<dbReference type="OrthoDB" id="10650107at2759"/>
<name>W4FGU3_APHAT</name>
<dbReference type="Gene3D" id="1.25.40.20">
    <property type="entry name" value="Ankyrin repeat-containing domain"/>
    <property type="match status" value="1"/>
</dbReference>
<dbReference type="GeneID" id="20818831"/>
<dbReference type="AlphaFoldDB" id="W4FGU3"/>
<accession>W4FGU3</accession>
<keyword evidence="2" id="KW-0812">Transmembrane</keyword>
<feature type="region of interest" description="Disordered" evidence="1">
    <location>
        <begin position="1"/>
        <end position="36"/>
    </location>
</feature>
<dbReference type="EMBL" id="KI913206">
    <property type="protein sequence ID" value="ETV66742.1"/>
    <property type="molecule type" value="Genomic_DNA"/>
</dbReference>